<accession>A0AAD0YU06</accession>
<keyword evidence="2" id="KW-1185">Reference proteome</keyword>
<organism evidence="1 2">
    <name type="scientific">Chryseobacterium nakagawai</name>
    <dbReference type="NCBI Taxonomy" id="1241982"/>
    <lineage>
        <taxon>Bacteria</taxon>
        <taxon>Pseudomonadati</taxon>
        <taxon>Bacteroidota</taxon>
        <taxon>Flavobacteriia</taxon>
        <taxon>Flavobacteriales</taxon>
        <taxon>Weeksellaceae</taxon>
        <taxon>Chryseobacterium group</taxon>
        <taxon>Chryseobacterium</taxon>
    </lineage>
</organism>
<evidence type="ECO:0000313" key="2">
    <source>
        <dbReference type="Proteomes" id="UP000278288"/>
    </source>
</evidence>
<protein>
    <submittedName>
        <fullName evidence="1">Uncharacterized protein</fullName>
    </submittedName>
</protein>
<dbReference type="KEGG" id="cnk:EG343_21640"/>
<evidence type="ECO:0000313" key="1">
    <source>
        <dbReference type="EMBL" id="AZA93016.1"/>
    </source>
</evidence>
<dbReference type="AlphaFoldDB" id="A0AAD0YU06"/>
<dbReference type="Proteomes" id="UP000278288">
    <property type="component" value="Chromosome"/>
</dbReference>
<name>A0AAD0YU06_CHRNA</name>
<gene>
    <name evidence="1" type="ORF">EG343_21640</name>
</gene>
<dbReference type="EMBL" id="CP033923">
    <property type="protein sequence ID" value="AZA93016.1"/>
    <property type="molecule type" value="Genomic_DNA"/>
</dbReference>
<reference evidence="1 2" key="1">
    <citation type="submission" date="2018-11" db="EMBL/GenBank/DDBJ databases">
        <title>Proposal to divide the Flavobacteriaceae and reorganize its genera based on Amino Acid Identity values calculated from whole genome sequences.</title>
        <authorList>
            <person name="Nicholson A.C."/>
            <person name="Gulvik C.A."/>
            <person name="Whitney A.M."/>
            <person name="Humrighouse B.W."/>
            <person name="Bell M."/>
            <person name="Holmes B."/>
            <person name="Steigerwalt A.G."/>
            <person name="Villarma A."/>
            <person name="Sheth M."/>
            <person name="Batra D."/>
            <person name="Pryor J."/>
            <person name="Bernardet J.-F."/>
            <person name="Hugo C."/>
            <person name="Kampfer P."/>
            <person name="Newman J."/>
            <person name="McQuiston J.R."/>
        </authorList>
    </citation>
    <scope>NUCLEOTIDE SEQUENCE [LARGE SCALE GENOMIC DNA]</scope>
    <source>
        <strain evidence="1 2">G0041</strain>
    </source>
</reference>
<proteinExistence type="predicted"/>
<sequence>MDSKVRAFVESFRNKPAINFSIKDFTTRTGQISFSKLLKTHNHEVWKRCECGNEEDLRMTWHCSQCGKVLFKPNN</sequence>